<accession>A0ABD1KAL2</accession>
<keyword evidence="3 10" id="KW-0808">Transferase</keyword>
<keyword evidence="6" id="KW-0443">Lipid metabolism</keyword>
<proteinExistence type="inferred from homology"/>
<evidence type="ECO:0000313" key="13">
    <source>
        <dbReference type="Proteomes" id="UP001591681"/>
    </source>
</evidence>
<dbReference type="InterPro" id="IPR048254">
    <property type="entry name" value="CDP_ALCOHOL_P_TRANSF_CS"/>
</dbReference>
<dbReference type="Proteomes" id="UP001591681">
    <property type="component" value="Unassembled WGS sequence"/>
</dbReference>
<sequence length="210" mass="23834">MKMMCSICARAYLSSGFFLAGYTRVILILAAWCAFNSPAFFLPAYVTSIILDGIDGWIARRLKQTSNFGAWLDVIIDNMGRSMVWTMLFEWGWLISSLEWCVFVCNHSAFGVQWKSSFTESPHWVNAIMAKGFKTPLGVLAIAGLHVLPVWLYGYQHGILTSTLHIPEWFQGVGILLLAAGRLLCMCVEIWCIWTHIHYLTDTEKTKKKN</sequence>
<evidence type="ECO:0000313" key="12">
    <source>
        <dbReference type="EMBL" id="KAL2096163.1"/>
    </source>
</evidence>
<dbReference type="EMBL" id="JBHFQA010000007">
    <property type="protein sequence ID" value="KAL2096163.1"/>
    <property type="molecule type" value="Genomic_DNA"/>
</dbReference>
<keyword evidence="7 11" id="KW-0472">Membrane</keyword>
<organism evidence="12 13">
    <name type="scientific">Coilia grayii</name>
    <name type="common">Gray's grenadier anchovy</name>
    <dbReference type="NCBI Taxonomy" id="363190"/>
    <lineage>
        <taxon>Eukaryota</taxon>
        <taxon>Metazoa</taxon>
        <taxon>Chordata</taxon>
        <taxon>Craniata</taxon>
        <taxon>Vertebrata</taxon>
        <taxon>Euteleostomi</taxon>
        <taxon>Actinopterygii</taxon>
        <taxon>Neopterygii</taxon>
        <taxon>Teleostei</taxon>
        <taxon>Clupei</taxon>
        <taxon>Clupeiformes</taxon>
        <taxon>Clupeoidei</taxon>
        <taxon>Engraulidae</taxon>
        <taxon>Coilinae</taxon>
        <taxon>Coilia</taxon>
    </lineage>
</organism>
<dbReference type="PANTHER" id="PTHR15362:SF13">
    <property type="entry name" value="SI:CH1073-145M9.1"/>
    <property type="match status" value="1"/>
</dbReference>
<reference evidence="12 13" key="1">
    <citation type="submission" date="2024-09" db="EMBL/GenBank/DDBJ databases">
        <title>A chromosome-level genome assembly of Gray's grenadier anchovy, Coilia grayii.</title>
        <authorList>
            <person name="Fu Z."/>
        </authorList>
    </citation>
    <scope>NUCLEOTIDE SEQUENCE [LARGE SCALE GENOMIC DNA]</scope>
    <source>
        <strain evidence="12">G4</strain>
        <tissue evidence="12">Muscle</tissue>
    </source>
</reference>
<dbReference type="GO" id="GO:0008654">
    <property type="term" value="P:phospholipid biosynthetic process"/>
    <property type="evidence" value="ECO:0007669"/>
    <property type="project" value="UniProtKB-KW"/>
</dbReference>
<dbReference type="AlphaFoldDB" id="A0ABD1KAL2"/>
<evidence type="ECO:0000256" key="1">
    <source>
        <dbReference type="ARBA" id="ARBA00004141"/>
    </source>
</evidence>
<dbReference type="InterPro" id="IPR043130">
    <property type="entry name" value="CDP-OH_PTrfase_TM_dom"/>
</dbReference>
<evidence type="ECO:0000256" key="10">
    <source>
        <dbReference type="RuleBase" id="RU003750"/>
    </source>
</evidence>
<keyword evidence="13" id="KW-1185">Reference proteome</keyword>
<comment type="similarity">
    <text evidence="10">Belongs to the CDP-alcohol phosphatidyltransferase class-I family.</text>
</comment>
<dbReference type="PANTHER" id="PTHR15362">
    <property type="entry name" value="PHOSPHATIDYLINOSITOL SYNTHASE"/>
    <property type="match status" value="1"/>
</dbReference>
<evidence type="ECO:0000256" key="5">
    <source>
        <dbReference type="ARBA" id="ARBA00022989"/>
    </source>
</evidence>
<evidence type="ECO:0000256" key="4">
    <source>
        <dbReference type="ARBA" id="ARBA00022692"/>
    </source>
</evidence>
<dbReference type="Pfam" id="PF01066">
    <property type="entry name" value="CDP-OH_P_transf"/>
    <property type="match status" value="1"/>
</dbReference>
<dbReference type="PROSITE" id="PS00379">
    <property type="entry name" value="CDP_ALCOHOL_P_TRANSF"/>
    <property type="match status" value="1"/>
</dbReference>
<evidence type="ECO:0000256" key="7">
    <source>
        <dbReference type="ARBA" id="ARBA00023136"/>
    </source>
</evidence>
<keyword evidence="4 11" id="KW-0812">Transmembrane</keyword>
<evidence type="ECO:0000256" key="8">
    <source>
        <dbReference type="ARBA" id="ARBA00023209"/>
    </source>
</evidence>
<dbReference type="GO" id="GO:0016780">
    <property type="term" value="F:phosphotransferase activity, for other substituted phosphate groups"/>
    <property type="evidence" value="ECO:0007669"/>
    <property type="project" value="UniProtKB-ARBA"/>
</dbReference>
<keyword evidence="9" id="KW-1208">Phospholipid metabolism</keyword>
<feature type="transmembrane region" description="Helical" evidence="11">
    <location>
        <begin position="38"/>
        <end position="58"/>
    </location>
</feature>
<keyword evidence="5 11" id="KW-1133">Transmembrane helix</keyword>
<dbReference type="Gene3D" id="1.20.120.1760">
    <property type="match status" value="1"/>
</dbReference>
<feature type="transmembrane region" description="Helical" evidence="11">
    <location>
        <begin position="137"/>
        <end position="155"/>
    </location>
</feature>
<gene>
    <name evidence="12" type="ORF">ACEWY4_008311</name>
</gene>
<keyword evidence="8" id="KW-0594">Phospholipid biosynthesis</keyword>
<keyword evidence="2" id="KW-0444">Lipid biosynthesis</keyword>
<evidence type="ECO:0000256" key="11">
    <source>
        <dbReference type="SAM" id="Phobius"/>
    </source>
</evidence>
<feature type="transmembrane region" description="Helical" evidence="11">
    <location>
        <begin position="175"/>
        <end position="200"/>
    </location>
</feature>
<evidence type="ECO:0008006" key="14">
    <source>
        <dbReference type="Google" id="ProtNLM"/>
    </source>
</evidence>
<dbReference type="InterPro" id="IPR000462">
    <property type="entry name" value="CDP-OH_P_trans"/>
</dbReference>
<protein>
    <recommendedName>
        <fullName evidence="14">CDP-diacylglycerol--inositol 3-phosphatidyltransferase</fullName>
    </recommendedName>
</protein>
<evidence type="ECO:0000256" key="2">
    <source>
        <dbReference type="ARBA" id="ARBA00022516"/>
    </source>
</evidence>
<feature type="transmembrane region" description="Helical" evidence="11">
    <location>
        <begin position="12"/>
        <end position="32"/>
    </location>
</feature>
<dbReference type="GO" id="GO:0016020">
    <property type="term" value="C:membrane"/>
    <property type="evidence" value="ECO:0007669"/>
    <property type="project" value="UniProtKB-SubCell"/>
</dbReference>
<comment type="caution">
    <text evidence="12">The sequence shown here is derived from an EMBL/GenBank/DDBJ whole genome shotgun (WGS) entry which is preliminary data.</text>
</comment>
<evidence type="ECO:0000256" key="3">
    <source>
        <dbReference type="ARBA" id="ARBA00022679"/>
    </source>
</evidence>
<evidence type="ECO:0000256" key="6">
    <source>
        <dbReference type="ARBA" id="ARBA00023098"/>
    </source>
</evidence>
<name>A0ABD1KAL2_9TELE</name>
<evidence type="ECO:0000256" key="9">
    <source>
        <dbReference type="ARBA" id="ARBA00023264"/>
    </source>
</evidence>
<comment type="subcellular location">
    <subcellularLocation>
        <location evidence="1">Membrane</location>
        <topology evidence="1">Multi-pass membrane protein</topology>
    </subcellularLocation>
</comment>